<dbReference type="GO" id="GO:0003677">
    <property type="term" value="F:DNA binding"/>
    <property type="evidence" value="ECO:0007669"/>
    <property type="project" value="InterPro"/>
</dbReference>
<dbReference type="Gene3D" id="3.30.1160.10">
    <property type="entry name" value="Cyanate lyase, C-terminal domain"/>
    <property type="match status" value="1"/>
</dbReference>
<dbReference type="HAMAP" id="MF_00535">
    <property type="entry name" value="Cyanate_hydrat"/>
    <property type="match status" value="1"/>
</dbReference>
<evidence type="ECO:0000256" key="1">
    <source>
        <dbReference type="ARBA" id="ARBA00003561"/>
    </source>
</evidence>
<keyword evidence="3 5" id="KW-0456">Lyase</keyword>
<dbReference type="SMART" id="SM01116">
    <property type="entry name" value="Cyanate_lyase"/>
    <property type="match status" value="1"/>
</dbReference>
<dbReference type="SUPFAM" id="SSF55234">
    <property type="entry name" value="Cyanase C-terminal domain"/>
    <property type="match status" value="1"/>
</dbReference>
<dbReference type="OrthoDB" id="10019422at2759"/>
<keyword evidence="8" id="KW-1185">Reference proteome</keyword>
<evidence type="ECO:0000256" key="2">
    <source>
        <dbReference type="ARBA" id="ARBA00009802"/>
    </source>
</evidence>
<dbReference type="Gene3D" id="1.10.260.40">
    <property type="entry name" value="lambda repressor-like DNA-binding domains"/>
    <property type="match status" value="1"/>
</dbReference>
<dbReference type="Pfam" id="PF02560">
    <property type="entry name" value="Cyanate_lyase"/>
    <property type="match status" value="1"/>
</dbReference>
<sequence>MSEQQRLASIDSAIESRLPSFSSLLFEAKTRKKLTFADIAKEIGRSEVACAALFYGQATASAEDVNKLSAVLGVPREALAAQMIGFPNRGASVEMPPTEPLIYRLYEVVQNYGYAYKAVMNEKFGDGIMSGVCFKTDVEKEVDETGAAWAVITMKGKCLLRNASSTKPLSKPLGSPALLATMHLPSLLPILIASTAAAQEIVATVFSHPNFGGQSKNIVGYGCSNTGSVGFEIQSIKLSKHTFGYLYWGANCQGTRIFISLDDPDLRKDLAPKSILAVKNQ</sequence>
<protein>
    <recommendedName>
        <fullName evidence="5">Cyanate hydratase</fullName>
        <shortName evidence="5">Cyanase</shortName>
        <ecNumber evidence="5">4.2.1.104</ecNumber>
    </recommendedName>
    <alternativeName>
        <fullName evidence="5">Cyanate hydrolase</fullName>
    </alternativeName>
    <alternativeName>
        <fullName evidence="5">Cyanate lyase</fullName>
    </alternativeName>
</protein>
<name>A0A0L0N7Q6_TOLOC</name>
<dbReference type="InterPro" id="IPR003712">
    <property type="entry name" value="Cyanate_lyase_C"/>
</dbReference>
<dbReference type="PRINTS" id="PR01693">
    <property type="entry name" value="CYANASE"/>
</dbReference>
<proteinExistence type="inferred from homology"/>
<dbReference type="EC" id="4.2.1.104" evidence="5"/>
<dbReference type="GO" id="GO:0008824">
    <property type="term" value="F:cyanate hydratase activity"/>
    <property type="evidence" value="ECO:0007669"/>
    <property type="project" value="UniProtKB-UniRule"/>
</dbReference>
<dbReference type="PANTHER" id="PTHR34186:SF2">
    <property type="entry name" value="CYANATE HYDRATASE"/>
    <property type="match status" value="1"/>
</dbReference>
<accession>A0A0L0N7Q6</accession>
<organism evidence="7 8">
    <name type="scientific">Tolypocladium ophioglossoides (strain CBS 100239)</name>
    <name type="common">Snaketongue truffleclub</name>
    <name type="synonym">Elaphocordyceps ophioglossoides</name>
    <dbReference type="NCBI Taxonomy" id="1163406"/>
    <lineage>
        <taxon>Eukaryota</taxon>
        <taxon>Fungi</taxon>
        <taxon>Dikarya</taxon>
        <taxon>Ascomycota</taxon>
        <taxon>Pezizomycotina</taxon>
        <taxon>Sordariomycetes</taxon>
        <taxon>Hypocreomycetidae</taxon>
        <taxon>Hypocreales</taxon>
        <taxon>Ophiocordycipitaceae</taxon>
        <taxon>Tolypocladium</taxon>
    </lineage>
</organism>
<gene>
    <name evidence="5" type="primary">cyn1</name>
    <name evidence="7" type="ORF">TOPH_05316</name>
</gene>
<dbReference type="InterPro" id="IPR001387">
    <property type="entry name" value="Cro/C1-type_HTH"/>
</dbReference>
<dbReference type="CDD" id="cd00559">
    <property type="entry name" value="Cyanase_C"/>
    <property type="match status" value="1"/>
</dbReference>
<feature type="active site" evidence="5">
    <location>
        <position position="130"/>
    </location>
</feature>
<comment type="similarity">
    <text evidence="2">Belongs to the MBF1 family.</text>
</comment>
<evidence type="ECO:0000256" key="3">
    <source>
        <dbReference type="ARBA" id="ARBA00023239"/>
    </source>
</evidence>
<reference evidence="7 8" key="1">
    <citation type="journal article" date="2015" name="BMC Genomics">
        <title>The genome of the truffle-parasite Tolypocladium ophioglossoides and the evolution of antifungal peptaibiotics.</title>
        <authorList>
            <person name="Quandt C.A."/>
            <person name="Bushley K.E."/>
            <person name="Spatafora J.W."/>
        </authorList>
    </citation>
    <scope>NUCLEOTIDE SEQUENCE [LARGE SCALE GENOMIC DNA]</scope>
    <source>
        <strain evidence="7 8">CBS 100239</strain>
    </source>
</reference>
<dbReference type="SUPFAM" id="SSF47413">
    <property type="entry name" value="lambda repressor-like DNA-binding domains"/>
    <property type="match status" value="1"/>
</dbReference>
<dbReference type="PANTHER" id="PTHR34186">
    <property type="entry name" value="CYANATE HYDRATASE"/>
    <property type="match status" value="1"/>
</dbReference>
<comment type="similarity">
    <text evidence="5">Belongs to the cyanase family.</text>
</comment>
<comment type="caution">
    <text evidence="7">The sequence shown here is derived from an EMBL/GenBank/DDBJ whole genome shotgun (WGS) entry which is preliminary data.</text>
</comment>
<comment type="function">
    <text evidence="1 5">Catalyzes the reaction of cyanate with bicarbonate to produce ammonia and carbon dioxide.</text>
</comment>
<dbReference type="Gene3D" id="2.60.20.10">
    <property type="entry name" value="Crystallins"/>
    <property type="match status" value="1"/>
</dbReference>
<dbReference type="Proteomes" id="UP000036947">
    <property type="component" value="Unassembled WGS sequence"/>
</dbReference>
<comment type="catalytic activity">
    <reaction evidence="5">
        <text>cyanate + hydrogencarbonate + 3 H(+) = NH4(+) + 2 CO2</text>
        <dbReference type="Rhea" id="RHEA:11120"/>
        <dbReference type="ChEBI" id="CHEBI:15378"/>
        <dbReference type="ChEBI" id="CHEBI:16526"/>
        <dbReference type="ChEBI" id="CHEBI:17544"/>
        <dbReference type="ChEBI" id="CHEBI:28938"/>
        <dbReference type="ChEBI" id="CHEBI:29195"/>
        <dbReference type="EC" id="4.2.1.104"/>
    </reaction>
</comment>
<feature type="active site" evidence="5">
    <location>
        <position position="104"/>
    </location>
</feature>
<evidence type="ECO:0000313" key="8">
    <source>
        <dbReference type="Proteomes" id="UP000036947"/>
    </source>
</evidence>
<dbReference type="EMBL" id="LFRF01000015">
    <property type="protein sequence ID" value="KND90072.1"/>
    <property type="molecule type" value="Genomic_DNA"/>
</dbReference>
<dbReference type="InterPro" id="IPR010982">
    <property type="entry name" value="Lambda_DNA-bd_dom_sf"/>
</dbReference>
<dbReference type="InterPro" id="IPR008076">
    <property type="entry name" value="Cyanase"/>
</dbReference>
<evidence type="ECO:0000259" key="6">
    <source>
        <dbReference type="SMART" id="SM01116"/>
    </source>
</evidence>
<evidence type="ECO:0000256" key="5">
    <source>
        <dbReference type="HAMAP-Rule" id="MF_03139"/>
    </source>
</evidence>
<feature type="domain" description="Cyanate lyase C-terminal" evidence="6">
    <location>
        <begin position="91"/>
        <end position="164"/>
    </location>
</feature>
<evidence type="ECO:0000256" key="4">
    <source>
        <dbReference type="ARBA" id="ARBA00035107"/>
    </source>
</evidence>
<feature type="active site" evidence="5">
    <location>
        <position position="107"/>
    </location>
</feature>
<dbReference type="NCBIfam" id="TIGR00673">
    <property type="entry name" value="cynS"/>
    <property type="match status" value="1"/>
</dbReference>
<dbReference type="InterPro" id="IPR036581">
    <property type="entry name" value="Cyanate_lyase_C_sf"/>
</dbReference>
<dbReference type="CDD" id="cd00093">
    <property type="entry name" value="HTH_XRE"/>
    <property type="match status" value="1"/>
</dbReference>
<comment type="function">
    <text evidence="4">Transcriptional coactivator that stimulates GCN4-dependent transcriptional activity by bridging the DNA-binding region of GCN4 and TBP (SPT15), thereby recruiting TBP to GCN4-bound promoters. Involved in induction of the ribosome quality control (RQC) pathway; a pathway that degrades nascent peptide chains during problematic translation. Required to prevent stalled ribosomes from frameshifting.</text>
</comment>
<dbReference type="STRING" id="1163406.A0A0L0N7Q6"/>
<evidence type="ECO:0000313" key="7">
    <source>
        <dbReference type="EMBL" id="KND90072.1"/>
    </source>
</evidence>
<dbReference type="AlphaFoldDB" id="A0A0L0N7Q6"/>